<organism evidence="7 8">
    <name type="scientific">Prosthecobacter fusiformis</name>
    <dbReference type="NCBI Taxonomy" id="48464"/>
    <lineage>
        <taxon>Bacteria</taxon>
        <taxon>Pseudomonadati</taxon>
        <taxon>Verrucomicrobiota</taxon>
        <taxon>Verrucomicrobiia</taxon>
        <taxon>Verrucomicrobiales</taxon>
        <taxon>Verrucomicrobiaceae</taxon>
        <taxon>Prosthecobacter</taxon>
    </lineage>
</organism>
<dbReference type="Gene3D" id="3.40.50.1440">
    <property type="entry name" value="Tubulin/FtsZ, GTPase domain"/>
    <property type="match status" value="1"/>
</dbReference>
<dbReference type="PRINTS" id="PR01161">
    <property type="entry name" value="TUBULIN"/>
</dbReference>
<feature type="domain" description="Tubulin/FtsZ 2-layer sandwich" evidence="6">
    <location>
        <begin position="246"/>
        <end position="383"/>
    </location>
</feature>
<dbReference type="InterPro" id="IPR002453">
    <property type="entry name" value="Beta_tubulin"/>
</dbReference>
<dbReference type="PROSITE" id="PS00228">
    <property type="entry name" value="TUBULIN_B_AUTOREG"/>
    <property type="match status" value="1"/>
</dbReference>
<dbReference type="GO" id="GO:0007017">
    <property type="term" value="P:microtubule-based process"/>
    <property type="evidence" value="ECO:0007669"/>
    <property type="project" value="InterPro"/>
</dbReference>
<comment type="similarity">
    <text evidence="1">Belongs to the tubulin family.</text>
</comment>
<dbReference type="InterPro" id="IPR037103">
    <property type="entry name" value="Tubulin/FtsZ-like_C"/>
</dbReference>
<gene>
    <name evidence="7" type="ORF">EI77_04150</name>
</gene>
<evidence type="ECO:0000259" key="5">
    <source>
        <dbReference type="SMART" id="SM00864"/>
    </source>
</evidence>
<comment type="caution">
    <text evidence="7">The sequence shown here is derived from an EMBL/GenBank/DDBJ whole genome shotgun (WGS) entry which is preliminary data.</text>
</comment>
<keyword evidence="3" id="KW-0547">Nucleotide-binding</keyword>
<dbReference type="InterPro" id="IPR008280">
    <property type="entry name" value="Tub_FtsZ_C"/>
</dbReference>
<feature type="domain" description="Tubulin/FtsZ GTPase" evidence="5">
    <location>
        <begin position="48"/>
        <end position="244"/>
    </location>
</feature>
<dbReference type="GO" id="GO:0005200">
    <property type="term" value="F:structural constituent of cytoskeleton"/>
    <property type="evidence" value="ECO:0007669"/>
    <property type="project" value="InterPro"/>
</dbReference>
<keyword evidence="4" id="KW-0342">GTP-binding</keyword>
<dbReference type="InterPro" id="IPR000217">
    <property type="entry name" value="Tubulin"/>
</dbReference>
<name>A0A4R7RMQ8_9BACT</name>
<dbReference type="AlphaFoldDB" id="A0A4R7RMQ8"/>
<keyword evidence="2" id="KW-0493">Microtubule</keyword>
<dbReference type="Pfam" id="PF00091">
    <property type="entry name" value="Tubulin"/>
    <property type="match status" value="1"/>
</dbReference>
<dbReference type="PANTHER" id="PTHR11588">
    <property type="entry name" value="TUBULIN"/>
    <property type="match status" value="1"/>
</dbReference>
<evidence type="ECO:0000256" key="2">
    <source>
        <dbReference type="ARBA" id="ARBA00022701"/>
    </source>
</evidence>
<dbReference type="InterPro" id="IPR018316">
    <property type="entry name" value="Tubulin/FtsZ_2-layer-sand-dom"/>
</dbReference>
<dbReference type="Gene3D" id="3.30.1330.20">
    <property type="entry name" value="Tubulin/FtsZ, C-terminal domain"/>
    <property type="match status" value="1"/>
</dbReference>
<proteinExistence type="inferred from homology"/>
<dbReference type="CDD" id="cd02187">
    <property type="entry name" value="beta_tubulin"/>
    <property type="match status" value="1"/>
</dbReference>
<keyword evidence="8" id="KW-1185">Reference proteome</keyword>
<dbReference type="GO" id="GO:0005874">
    <property type="term" value="C:microtubule"/>
    <property type="evidence" value="ECO:0007669"/>
    <property type="project" value="UniProtKB-KW"/>
</dbReference>
<dbReference type="EMBL" id="SOCA01000011">
    <property type="protein sequence ID" value="TDU64264.1"/>
    <property type="molecule type" value="Genomic_DNA"/>
</dbReference>
<dbReference type="Gene3D" id="1.10.287.600">
    <property type="entry name" value="Helix hairpin bin"/>
    <property type="match status" value="1"/>
</dbReference>
<evidence type="ECO:0000313" key="8">
    <source>
        <dbReference type="Proteomes" id="UP000295662"/>
    </source>
</evidence>
<dbReference type="GO" id="GO:0003924">
    <property type="term" value="F:GTPase activity"/>
    <property type="evidence" value="ECO:0007669"/>
    <property type="project" value="InterPro"/>
</dbReference>
<sequence>MREILSIHVGQCGNQIADSFWRLALREHGLTEAGTLKEGTNVAANSNMEVFFHKVRDGKYVPRAVLVDLEPGVIARIEGGDMSQLFDESSIVRKIPGAANNWARGYNVEGDKVIDQIMNVIDSAVEKTKGLQGFLMTHSIGGGSGSGLGSLILERLRQAYPKKRIFTFSVVPSPLISDSAVEPYNAILTLQRILDNADGAVLLDNEALFRIAKAKLNRSPNYMDLNNIIALIVSSVTASLRFPGKLNTDLSEFVTNLVPFPGNHFLTASFAPMRGPGQEGQVRTNFPDLARETFAQDNFTAAIDWQQGVYLAASALFRGDVKAKDVDENMATIRKSLNYASYMPSSGGLKLGYAETAPEGFASSGLALVNHTGIAAVFERLISQFDIMFDNHAYTHWYENAGVSRDMMASARNQIANLAQSYRDAS</sequence>
<evidence type="ECO:0000256" key="1">
    <source>
        <dbReference type="ARBA" id="ARBA00009636"/>
    </source>
</evidence>
<evidence type="ECO:0000259" key="6">
    <source>
        <dbReference type="SMART" id="SM00865"/>
    </source>
</evidence>
<evidence type="ECO:0000256" key="4">
    <source>
        <dbReference type="ARBA" id="ARBA00023134"/>
    </source>
</evidence>
<dbReference type="SUPFAM" id="SSF52490">
    <property type="entry name" value="Tubulin nucleotide-binding domain-like"/>
    <property type="match status" value="1"/>
</dbReference>
<dbReference type="PRINTS" id="PR01163">
    <property type="entry name" value="BETATUBULIN"/>
</dbReference>
<dbReference type="Proteomes" id="UP000295662">
    <property type="component" value="Unassembled WGS sequence"/>
</dbReference>
<dbReference type="RefSeq" id="WP_133797137.1">
    <property type="nucleotide sequence ID" value="NZ_SOCA01000011.1"/>
</dbReference>
<dbReference type="OrthoDB" id="2988217at2"/>
<protein>
    <submittedName>
        <fullName evidence="7">Tubulin beta</fullName>
    </submittedName>
</protein>
<dbReference type="InterPro" id="IPR003008">
    <property type="entry name" value="Tubulin_FtsZ_GTPase"/>
</dbReference>
<reference evidence="7 8" key="1">
    <citation type="submission" date="2019-03" db="EMBL/GenBank/DDBJ databases">
        <title>Genomic Encyclopedia of Archaeal and Bacterial Type Strains, Phase II (KMG-II): from individual species to whole genera.</title>
        <authorList>
            <person name="Goeker M."/>
        </authorList>
    </citation>
    <scope>NUCLEOTIDE SEQUENCE [LARGE SCALE GENOMIC DNA]</scope>
    <source>
        <strain evidence="7 8">ATCC 25309</strain>
    </source>
</reference>
<dbReference type="InterPro" id="IPR013838">
    <property type="entry name" value="Beta-tubulin_BS"/>
</dbReference>
<dbReference type="SMART" id="SM00865">
    <property type="entry name" value="Tubulin_C"/>
    <property type="match status" value="1"/>
</dbReference>
<dbReference type="InterPro" id="IPR036525">
    <property type="entry name" value="Tubulin/FtsZ_GTPase_sf"/>
</dbReference>
<dbReference type="SUPFAM" id="SSF55307">
    <property type="entry name" value="Tubulin C-terminal domain-like"/>
    <property type="match status" value="1"/>
</dbReference>
<dbReference type="GO" id="GO:0005525">
    <property type="term" value="F:GTP binding"/>
    <property type="evidence" value="ECO:0007669"/>
    <property type="project" value="UniProtKB-KW"/>
</dbReference>
<evidence type="ECO:0000256" key="3">
    <source>
        <dbReference type="ARBA" id="ARBA00022741"/>
    </source>
</evidence>
<dbReference type="SMART" id="SM00864">
    <property type="entry name" value="Tubulin"/>
    <property type="match status" value="1"/>
</dbReference>
<dbReference type="InterPro" id="IPR023123">
    <property type="entry name" value="Tubulin_C"/>
</dbReference>
<evidence type="ECO:0000313" key="7">
    <source>
        <dbReference type="EMBL" id="TDU64264.1"/>
    </source>
</evidence>
<dbReference type="Pfam" id="PF03953">
    <property type="entry name" value="Tubulin_C"/>
    <property type="match status" value="1"/>
</dbReference>
<accession>A0A4R7RMQ8</accession>